<evidence type="ECO:0000259" key="4">
    <source>
        <dbReference type="SMART" id="SM00062"/>
    </source>
</evidence>
<evidence type="ECO:0000256" key="1">
    <source>
        <dbReference type="ARBA" id="ARBA00022729"/>
    </source>
</evidence>
<name>A0A1Z3N7A9_BDEBC</name>
<evidence type="ECO:0000256" key="3">
    <source>
        <dbReference type="SAM" id="Phobius"/>
    </source>
</evidence>
<dbReference type="PANTHER" id="PTHR35936">
    <property type="entry name" value="MEMBRANE-BOUND LYTIC MUREIN TRANSGLYCOSYLASE F"/>
    <property type="match status" value="1"/>
</dbReference>
<dbReference type="Proteomes" id="UP000197003">
    <property type="component" value="Chromosome"/>
</dbReference>
<accession>A0A1Z3N7A9</accession>
<keyword evidence="3" id="KW-0472">Membrane</keyword>
<feature type="region of interest" description="Disordered" evidence="2">
    <location>
        <begin position="296"/>
        <end position="315"/>
    </location>
</feature>
<feature type="transmembrane region" description="Helical" evidence="3">
    <location>
        <begin position="12"/>
        <end position="35"/>
    </location>
</feature>
<reference evidence="5 6" key="1">
    <citation type="submission" date="2017-04" db="EMBL/GenBank/DDBJ databases">
        <title>Whole genome sequence of Bdellovibrio bacteriovorus strain SSB218315.</title>
        <authorList>
            <person name="Oyedara O."/>
            <person name="Rodriguez-Perez M.A."/>
        </authorList>
    </citation>
    <scope>NUCLEOTIDE SEQUENCE [LARGE SCALE GENOMIC DNA]</scope>
    <source>
        <strain evidence="5 6">SSB218315</strain>
    </source>
</reference>
<organism evidence="5 6">
    <name type="scientific">Bdellovibrio bacteriovorus</name>
    <dbReference type="NCBI Taxonomy" id="959"/>
    <lineage>
        <taxon>Bacteria</taxon>
        <taxon>Pseudomonadati</taxon>
        <taxon>Bdellovibrionota</taxon>
        <taxon>Bdellovibrionia</taxon>
        <taxon>Bdellovibrionales</taxon>
        <taxon>Pseudobdellovibrionaceae</taxon>
        <taxon>Bdellovibrio</taxon>
    </lineage>
</organism>
<dbReference type="Pfam" id="PF00497">
    <property type="entry name" value="SBP_bac_3"/>
    <property type="match status" value="1"/>
</dbReference>
<dbReference type="SUPFAM" id="SSF53850">
    <property type="entry name" value="Periplasmic binding protein-like II"/>
    <property type="match status" value="1"/>
</dbReference>
<evidence type="ECO:0000313" key="5">
    <source>
        <dbReference type="EMBL" id="ASD63336.1"/>
    </source>
</evidence>
<protein>
    <recommendedName>
        <fullName evidence="4">Solute-binding protein family 3/N-terminal domain-containing protein</fullName>
    </recommendedName>
</protein>
<proteinExistence type="predicted"/>
<evidence type="ECO:0000313" key="6">
    <source>
        <dbReference type="Proteomes" id="UP000197003"/>
    </source>
</evidence>
<dbReference type="PANTHER" id="PTHR35936:SF35">
    <property type="entry name" value="L-CYSTINE-BINDING PROTEIN TCYJ"/>
    <property type="match status" value="1"/>
</dbReference>
<dbReference type="SMART" id="SM00062">
    <property type="entry name" value="PBPb"/>
    <property type="match status" value="1"/>
</dbReference>
<keyword evidence="3" id="KW-1133">Transmembrane helix</keyword>
<gene>
    <name evidence="5" type="ORF">B9G79_06990</name>
</gene>
<sequence>MRAQKTNYQNAIGTILIVNDLFSGVGVLAHHCFALMKISGKETDNKGMRWIVLAALLMTPPAWSKTVKLSTDDGYAPYTGQKLSRGGMVTEIVQEVVSGMGHSMDLTWLPWRRGFEKARQAQFDGLFPYLKTNDREKEFLFSEPLYEVRNTVFAAKGESGFYSSLESLHGKTYCLPLGWVPATPELAEMVQKKHVKVFEVLNTATCAKMVNSGRADFFVTDDAQGEAALRETGLVEKVSLIPHLLPKTQLYFIVSRSHPNGVELVKKFNQSLSDLKKSGTYEKIVLRHLRSEGAATGEFPRNSKKNPVKKSYSAL</sequence>
<dbReference type="AlphaFoldDB" id="A0A1Z3N7A9"/>
<dbReference type="InterPro" id="IPR001638">
    <property type="entry name" value="Solute-binding_3/MltF_N"/>
</dbReference>
<dbReference type="EMBL" id="CP020946">
    <property type="protein sequence ID" value="ASD63336.1"/>
    <property type="molecule type" value="Genomic_DNA"/>
</dbReference>
<feature type="domain" description="Solute-binding protein family 3/N-terminal" evidence="4">
    <location>
        <begin position="66"/>
        <end position="292"/>
    </location>
</feature>
<dbReference type="Gene3D" id="3.40.190.10">
    <property type="entry name" value="Periplasmic binding protein-like II"/>
    <property type="match status" value="2"/>
</dbReference>
<evidence type="ECO:0000256" key="2">
    <source>
        <dbReference type="SAM" id="MobiDB-lite"/>
    </source>
</evidence>
<keyword evidence="1" id="KW-0732">Signal</keyword>
<keyword evidence="3" id="KW-0812">Transmembrane</keyword>